<sequence>MNKIFIKVITQLILYLVVSFFVGIFFAKVYGLLLFIFLLILYILKQAYSLVSLDKWLNRPSQHTVPIGDSLWEPTFSKLYKFHKKTIKVKRDLGLALDQFLLGAQALPDGVLSLDQSNHILWANKKIQHMLGIKLPDDLNKPITYIFRDTKLLDLIEANNNKKSISIIIDDNKYQINLIKFGIENKLLICRNINNEEKSEASRKRFISDVSHELKTPLTVIMGNSELMLNNDIEKKQQKVLLQATLKQTQRMNALITDLISLSSIDSTKNIQRNNKVIVEDLKDQILNNLSSLKEKKGISFEFNIDSKKNILGSFSEIYSALENLVSNAFRYTDKGSISISWFVLKGQGILSVTDTGIGISKEHLEKITDRFYRVDADRSRNSGGTGLGLAIVKNIMDHHNGSIDIKSDMNKGSTFWLNFPKERVI</sequence>
<dbReference type="Pfam" id="PF02518">
    <property type="entry name" value="HATPase_c"/>
    <property type="match status" value="1"/>
</dbReference>
<dbReference type="SMART" id="SM00388">
    <property type="entry name" value="HisKA"/>
    <property type="match status" value="1"/>
</dbReference>
<evidence type="ECO:0000256" key="7">
    <source>
        <dbReference type="ARBA" id="ARBA00023012"/>
    </source>
</evidence>
<dbReference type="SUPFAM" id="SSF47384">
    <property type="entry name" value="Homodimeric domain of signal transducing histidine kinase"/>
    <property type="match status" value="1"/>
</dbReference>
<evidence type="ECO:0000256" key="5">
    <source>
        <dbReference type="ARBA" id="ARBA00022679"/>
    </source>
</evidence>
<dbReference type="PANTHER" id="PTHR45453">
    <property type="entry name" value="PHOSPHATE REGULON SENSOR PROTEIN PHOR"/>
    <property type="match status" value="1"/>
</dbReference>
<evidence type="ECO:0000313" key="11">
    <source>
        <dbReference type="EMBL" id="AKO65537.1"/>
    </source>
</evidence>
<dbReference type="InterPro" id="IPR050351">
    <property type="entry name" value="BphY/WalK/GraS-like"/>
</dbReference>
<dbReference type="InterPro" id="IPR003594">
    <property type="entry name" value="HATPase_dom"/>
</dbReference>
<evidence type="ECO:0000256" key="6">
    <source>
        <dbReference type="ARBA" id="ARBA00022777"/>
    </source>
</evidence>
<reference evidence="11 12" key="1">
    <citation type="submission" date="2015-03" db="EMBL/GenBank/DDBJ databases">
        <title>Comparative analysis of the OM43 clade including a novel species from Red Sea uncovers genomic and metabolic diversity among marine methylotrophs.</title>
        <authorList>
            <person name="Jimenez-Infante F."/>
            <person name="Ngugi D.K."/>
            <person name="Vinu M."/>
            <person name="Alam I."/>
            <person name="Kamau A."/>
            <person name="Blom J."/>
            <person name="Bajic V.B."/>
            <person name="Stingl U."/>
        </authorList>
    </citation>
    <scope>NUCLEOTIDE SEQUENCE [LARGE SCALE GENOMIC DNA]</scope>
    <source>
        <strain evidence="11 12">MBRSH7</strain>
    </source>
</reference>
<dbReference type="EC" id="2.7.13.3" evidence="3"/>
<dbReference type="GO" id="GO:0004721">
    <property type="term" value="F:phosphoprotein phosphatase activity"/>
    <property type="evidence" value="ECO:0007669"/>
    <property type="project" value="InterPro"/>
</dbReference>
<keyword evidence="4" id="KW-0597">Phosphoprotein</keyword>
<dbReference type="Gene3D" id="1.10.287.130">
    <property type="match status" value="1"/>
</dbReference>
<dbReference type="InterPro" id="IPR021766">
    <property type="entry name" value="PhoR_N"/>
</dbReference>
<name>A0A0H4JAL2_9PROT</name>
<dbReference type="PROSITE" id="PS50109">
    <property type="entry name" value="HIS_KIN"/>
    <property type="match status" value="1"/>
</dbReference>
<dbReference type="FunFam" id="3.30.565.10:FF:000006">
    <property type="entry name" value="Sensor histidine kinase WalK"/>
    <property type="match status" value="1"/>
</dbReference>
<keyword evidence="9" id="KW-1133">Transmembrane helix</keyword>
<feature type="domain" description="Histidine kinase" evidence="10">
    <location>
        <begin position="209"/>
        <end position="424"/>
    </location>
</feature>
<dbReference type="SMART" id="SM00091">
    <property type="entry name" value="PAS"/>
    <property type="match status" value="1"/>
</dbReference>
<keyword evidence="7" id="KW-0902">Two-component regulatory system</keyword>
<evidence type="ECO:0000256" key="8">
    <source>
        <dbReference type="ARBA" id="ARBA00023136"/>
    </source>
</evidence>
<evidence type="ECO:0000259" key="10">
    <source>
        <dbReference type="PROSITE" id="PS50109"/>
    </source>
</evidence>
<dbReference type="EMBL" id="CP011002">
    <property type="protein sequence ID" value="AKO65537.1"/>
    <property type="molecule type" value="Genomic_DNA"/>
</dbReference>
<protein>
    <recommendedName>
        <fullName evidence="3">histidine kinase</fullName>
        <ecNumber evidence="3">2.7.13.3</ecNumber>
    </recommendedName>
</protein>
<dbReference type="Gene3D" id="3.30.565.10">
    <property type="entry name" value="Histidine kinase-like ATPase, C-terminal domain"/>
    <property type="match status" value="1"/>
</dbReference>
<proteinExistence type="predicted"/>
<accession>A0A0H4JAL2</accession>
<dbReference type="InterPro" id="IPR035965">
    <property type="entry name" value="PAS-like_dom_sf"/>
</dbReference>
<gene>
    <name evidence="11" type="ORF">VI33_01945</name>
</gene>
<dbReference type="SMART" id="SM00387">
    <property type="entry name" value="HATPase_c"/>
    <property type="match status" value="1"/>
</dbReference>
<dbReference type="InterPro" id="IPR036097">
    <property type="entry name" value="HisK_dim/P_sf"/>
</dbReference>
<dbReference type="Proteomes" id="UP000066549">
    <property type="component" value="Chromosome"/>
</dbReference>
<dbReference type="GO" id="GO:0005886">
    <property type="term" value="C:plasma membrane"/>
    <property type="evidence" value="ECO:0007669"/>
    <property type="project" value="UniProtKB-SubCell"/>
</dbReference>
<organism evidence="11 12">
    <name type="scientific">Methylophilales bacterium MBRS-H7</name>
    <dbReference type="NCBI Taxonomy" id="1623450"/>
    <lineage>
        <taxon>Bacteria</taxon>
        <taxon>Pseudomonadati</taxon>
        <taxon>Pseudomonadota</taxon>
        <taxon>Betaproteobacteria</taxon>
        <taxon>Nitrosomonadales</taxon>
        <taxon>OM43 clade</taxon>
    </lineage>
</organism>
<dbReference type="PANTHER" id="PTHR45453:SF1">
    <property type="entry name" value="PHOSPHATE REGULON SENSOR PROTEIN PHOR"/>
    <property type="match status" value="1"/>
</dbReference>
<dbReference type="InterPro" id="IPR036890">
    <property type="entry name" value="HATPase_C_sf"/>
</dbReference>
<dbReference type="Gene3D" id="3.30.450.20">
    <property type="entry name" value="PAS domain"/>
    <property type="match status" value="1"/>
</dbReference>
<dbReference type="SUPFAM" id="SSF55874">
    <property type="entry name" value="ATPase domain of HSP90 chaperone/DNA topoisomerase II/histidine kinase"/>
    <property type="match status" value="1"/>
</dbReference>
<dbReference type="Pfam" id="PF11808">
    <property type="entry name" value="PhoR"/>
    <property type="match status" value="1"/>
</dbReference>
<evidence type="ECO:0000256" key="1">
    <source>
        <dbReference type="ARBA" id="ARBA00000085"/>
    </source>
</evidence>
<keyword evidence="9" id="KW-0812">Transmembrane</keyword>
<evidence type="ECO:0000256" key="9">
    <source>
        <dbReference type="SAM" id="Phobius"/>
    </source>
</evidence>
<dbReference type="InterPro" id="IPR005467">
    <property type="entry name" value="His_kinase_dom"/>
</dbReference>
<keyword evidence="5" id="KW-0808">Transferase</keyword>
<dbReference type="SUPFAM" id="SSF55785">
    <property type="entry name" value="PYP-like sensor domain (PAS domain)"/>
    <property type="match status" value="1"/>
</dbReference>
<dbReference type="AlphaFoldDB" id="A0A0H4JAL2"/>
<comment type="subcellular location">
    <subcellularLocation>
        <location evidence="2">Cell inner membrane</location>
        <topology evidence="2">Multi-pass membrane protein</topology>
    </subcellularLocation>
</comment>
<feature type="transmembrane region" description="Helical" evidence="9">
    <location>
        <begin position="12"/>
        <end position="44"/>
    </location>
</feature>
<keyword evidence="6" id="KW-0418">Kinase</keyword>
<keyword evidence="12" id="KW-1185">Reference proteome</keyword>
<dbReference type="GO" id="GO:0000155">
    <property type="term" value="F:phosphorelay sensor kinase activity"/>
    <property type="evidence" value="ECO:0007669"/>
    <property type="project" value="InterPro"/>
</dbReference>
<evidence type="ECO:0000256" key="4">
    <source>
        <dbReference type="ARBA" id="ARBA00022553"/>
    </source>
</evidence>
<dbReference type="CDD" id="cd00082">
    <property type="entry name" value="HisKA"/>
    <property type="match status" value="1"/>
</dbReference>
<dbReference type="FunFam" id="1.10.287.130:FF:000001">
    <property type="entry name" value="Two-component sensor histidine kinase"/>
    <property type="match status" value="1"/>
</dbReference>
<dbReference type="OrthoDB" id="9813151at2"/>
<dbReference type="InterPro" id="IPR004358">
    <property type="entry name" value="Sig_transdc_His_kin-like_C"/>
</dbReference>
<dbReference type="InterPro" id="IPR000014">
    <property type="entry name" value="PAS"/>
</dbReference>
<dbReference type="PRINTS" id="PR00344">
    <property type="entry name" value="BCTRLSENSOR"/>
</dbReference>
<comment type="catalytic activity">
    <reaction evidence="1">
        <text>ATP + protein L-histidine = ADP + protein N-phospho-L-histidine.</text>
        <dbReference type="EC" id="2.7.13.3"/>
    </reaction>
</comment>
<dbReference type="GO" id="GO:0016036">
    <property type="term" value="P:cellular response to phosphate starvation"/>
    <property type="evidence" value="ECO:0007669"/>
    <property type="project" value="TreeGrafter"/>
</dbReference>
<dbReference type="InterPro" id="IPR003661">
    <property type="entry name" value="HisK_dim/P_dom"/>
</dbReference>
<dbReference type="CDD" id="cd00130">
    <property type="entry name" value="PAS"/>
    <property type="match status" value="1"/>
</dbReference>
<evidence type="ECO:0000256" key="2">
    <source>
        <dbReference type="ARBA" id="ARBA00004429"/>
    </source>
</evidence>
<evidence type="ECO:0000313" key="12">
    <source>
        <dbReference type="Proteomes" id="UP000066549"/>
    </source>
</evidence>
<evidence type="ECO:0000256" key="3">
    <source>
        <dbReference type="ARBA" id="ARBA00012438"/>
    </source>
</evidence>
<dbReference type="Pfam" id="PF00512">
    <property type="entry name" value="HisKA"/>
    <property type="match status" value="1"/>
</dbReference>
<keyword evidence="8 9" id="KW-0472">Membrane</keyword>